<gene>
    <name evidence="6" type="ORF">FJY68_00575</name>
</gene>
<evidence type="ECO:0000256" key="2">
    <source>
        <dbReference type="ARBA" id="ARBA00023136"/>
    </source>
</evidence>
<dbReference type="SUPFAM" id="SSF103088">
    <property type="entry name" value="OmpA-like"/>
    <property type="match status" value="1"/>
</dbReference>
<feature type="domain" description="OmpA-like" evidence="5">
    <location>
        <begin position="534"/>
        <end position="650"/>
    </location>
</feature>
<dbReference type="CDD" id="cd07185">
    <property type="entry name" value="OmpA_C-like"/>
    <property type="match status" value="1"/>
</dbReference>
<dbReference type="Gene3D" id="3.30.1330.60">
    <property type="entry name" value="OmpA-like domain"/>
    <property type="match status" value="1"/>
</dbReference>
<sequence>MRTRVSVLALLMAVLPAFVFAYPGFGGGKGLFRVQNAMVEEEAGLTISLHALARNADFLPPQDSPNASAWVADAIAPELSYAPIATKYVGLELFASSGGAIQMPKSYAEDGFTWKFGDLKAGGKLSVPVIPVLKIGGTASYTFMYRDTAGFLDPGALPYDPASKLAWSGLLTLQFQDVLPSAPNLIVNYGKIGGKTQYAAAVELQGKGFGLFVEGVSLQNGTDILGTTDGHLHLTPGVVLGNANGGFLKAGYTFSSGTMDSVKQPNEVIVGLGFATPFGRRTPAVYGTIVGTVTNASTGRPVAATIAFPDDPKMASITTDADGVFEARKAPVGAVTVEVSAEGYNRQAVPLAVEEDKVTNYAFKLRPLKTYGTIAGTVIDAVSSAPMGARIEFPGTALAPVNADPVTGAFQVDQVETGVYTITATADRHVAATITLAVEDNKLATASFKLSPAEVAVAATGRVSDKKTDAGLSATVTFDNALFNTDPATGVYKAQLMPGSYTVVVESKDYVKQTTALIVEKDKPFVRDFAMLKVGMSVTLKGIYFDFNLATIKPESKPALEAAANMLNENPTINVEIQGHTDSKGSDSYNLSLSDRRAASVVSYLVQNLGIDVSRLTSRGYGESMPIATNDTDAGRALNRRVEFKILGEK</sequence>
<comment type="caution">
    <text evidence="6">The sequence shown here is derived from an EMBL/GenBank/DDBJ whole genome shotgun (WGS) entry which is preliminary data.</text>
</comment>
<proteinExistence type="predicted"/>
<keyword evidence="2 4" id="KW-0472">Membrane</keyword>
<dbReference type="SUPFAM" id="SSF49464">
    <property type="entry name" value="Carboxypeptidase regulatory domain-like"/>
    <property type="match status" value="2"/>
</dbReference>
<dbReference type="InterPro" id="IPR006664">
    <property type="entry name" value="OMP_bac"/>
</dbReference>
<dbReference type="InterPro" id="IPR036737">
    <property type="entry name" value="OmpA-like_sf"/>
</dbReference>
<organism evidence="6 7">
    <name type="scientific">candidate division WOR-3 bacterium</name>
    <dbReference type="NCBI Taxonomy" id="2052148"/>
    <lineage>
        <taxon>Bacteria</taxon>
        <taxon>Bacteria division WOR-3</taxon>
    </lineage>
</organism>
<dbReference type="InterPro" id="IPR008969">
    <property type="entry name" value="CarboxyPept-like_regulatory"/>
</dbReference>
<dbReference type="EMBL" id="VGIR01000002">
    <property type="protein sequence ID" value="MBM3330326.1"/>
    <property type="molecule type" value="Genomic_DNA"/>
</dbReference>
<dbReference type="Pfam" id="PF13620">
    <property type="entry name" value="CarboxypepD_reg"/>
    <property type="match status" value="1"/>
</dbReference>
<name>A0A938BNN0_UNCW3</name>
<dbReference type="GO" id="GO:0030246">
    <property type="term" value="F:carbohydrate binding"/>
    <property type="evidence" value="ECO:0007669"/>
    <property type="project" value="InterPro"/>
</dbReference>
<evidence type="ECO:0000256" key="3">
    <source>
        <dbReference type="ARBA" id="ARBA00023237"/>
    </source>
</evidence>
<dbReference type="PROSITE" id="PS51123">
    <property type="entry name" value="OMPA_2"/>
    <property type="match status" value="1"/>
</dbReference>
<evidence type="ECO:0000256" key="4">
    <source>
        <dbReference type="PROSITE-ProRule" id="PRU00473"/>
    </source>
</evidence>
<dbReference type="PANTHER" id="PTHR30329">
    <property type="entry name" value="STATOR ELEMENT OF FLAGELLAR MOTOR COMPLEX"/>
    <property type="match status" value="1"/>
</dbReference>
<dbReference type="GO" id="GO:0009279">
    <property type="term" value="C:cell outer membrane"/>
    <property type="evidence" value="ECO:0007669"/>
    <property type="project" value="UniProtKB-SubCell"/>
</dbReference>
<dbReference type="Proteomes" id="UP000779900">
    <property type="component" value="Unassembled WGS sequence"/>
</dbReference>
<evidence type="ECO:0000313" key="7">
    <source>
        <dbReference type="Proteomes" id="UP000779900"/>
    </source>
</evidence>
<evidence type="ECO:0000259" key="5">
    <source>
        <dbReference type="PROSITE" id="PS51123"/>
    </source>
</evidence>
<dbReference type="InterPro" id="IPR006665">
    <property type="entry name" value="OmpA-like"/>
</dbReference>
<dbReference type="InterPro" id="IPR050330">
    <property type="entry name" value="Bact_OuterMem_StrucFunc"/>
</dbReference>
<dbReference type="Gene3D" id="2.60.40.1120">
    <property type="entry name" value="Carboxypeptidase-like, regulatory domain"/>
    <property type="match status" value="3"/>
</dbReference>
<dbReference type="PRINTS" id="PR01021">
    <property type="entry name" value="OMPADOMAIN"/>
</dbReference>
<dbReference type="InterPro" id="IPR013784">
    <property type="entry name" value="Carb-bd-like_fold"/>
</dbReference>
<protein>
    <submittedName>
        <fullName evidence="6">OmpA family protein</fullName>
    </submittedName>
</protein>
<comment type="subcellular location">
    <subcellularLocation>
        <location evidence="1">Cell outer membrane</location>
    </subcellularLocation>
</comment>
<dbReference type="AlphaFoldDB" id="A0A938BNN0"/>
<dbReference type="SUPFAM" id="SSF49452">
    <property type="entry name" value="Starch-binding domain-like"/>
    <property type="match status" value="1"/>
</dbReference>
<keyword evidence="3" id="KW-0998">Cell outer membrane</keyword>
<accession>A0A938BNN0</accession>
<evidence type="ECO:0000256" key="1">
    <source>
        <dbReference type="ARBA" id="ARBA00004442"/>
    </source>
</evidence>
<reference evidence="6" key="1">
    <citation type="submission" date="2019-03" db="EMBL/GenBank/DDBJ databases">
        <title>Lake Tanganyika Metagenome-Assembled Genomes (MAGs).</title>
        <authorList>
            <person name="Tran P."/>
        </authorList>
    </citation>
    <scope>NUCLEOTIDE SEQUENCE</scope>
    <source>
        <strain evidence="6">K_DeepCast_150m_m2_040</strain>
    </source>
</reference>
<evidence type="ECO:0000313" key="6">
    <source>
        <dbReference type="EMBL" id="MBM3330326.1"/>
    </source>
</evidence>
<dbReference type="Pfam" id="PF00691">
    <property type="entry name" value="OmpA"/>
    <property type="match status" value="1"/>
</dbReference>
<dbReference type="PANTHER" id="PTHR30329:SF21">
    <property type="entry name" value="LIPOPROTEIN YIAD-RELATED"/>
    <property type="match status" value="1"/>
</dbReference>